<dbReference type="Pfam" id="PF04964">
    <property type="entry name" value="Flp_Fap"/>
    <property type="match status" value="1"/>
</dbReference>
<dbReference type="RefSeq" id="WP_146803188.1">
    <property type="nucleotide sequence ID" value="NZ_BJUK01000022.1"/>
</dbReference>
<keyword evidence="1" id="KW-1133">Transmembrane helix</keyword>
<feature type="transmembrane region" description="Helical" evidence="1">
    <location>
        <begin position="37"/>
        <end position="57"/>
    </location>
</feature>
<gene>
    <name evidence="2" type="ORF">HPA02_21320</name>
</gene>
<reference evidence="2 3" key="1">
    <citation type="submission" date="2019-07" db="EMBL/GenBank/DDBJ databases">
        <title>Whole genome shotgun sequence of Halomonas pacifica NBRC 102220.</title>
        <authorList>
            <person name="Hosoyama A."/>
            <person name="Uohara A."/>
            <person name="Ohji S."/>
            <person name="Ichikawa N."/>
        </authorList>
    </citation>
    <scope>NUCLEOTIDE SEQUENCE [LARGE SCALE GENOMIC DNA]</scope>
    <source>
        <strain evidence="2 3">NBRC 102220</strain>
    </source>
</reference>
<protein>
    <recommendedName>
        <fullName evidence="4">Pilin</fullName>
    </recommendedName>
</protein>
<accession>A0A510X8T5</accession>
<comment type="caution">
    <text evidence="2">The sequence shown here is derived from an EMBL/GenBank/DDBJ whole genome shotgun (WGS) entry which is preliminary data.</text>
</comment>
<proteinExistence type="predicted"/>
<sequence>MKKVIEKTTALSQRGAVAMRINHPIFRKQQGASAIEYVVIAAVIALAVFVASEAGIADAFSGFFDRVTDAITESTDGGT</sequence>
<keyword evidence="1" id="KW-0472">Membrane</keyword>
<name>A0A510X8T5_9GAMM</name>
<dbReference type="InterPro" id="IPR007047">
    <property type="entry name" value="Flp_Fap"/>
</dbReference>
<dbReference type="Proteomes" id="UP000321275">
    <property type="component" value="Unassembled WGS sequence"/>
</dbReference>
<evidence type="ECO:0000256" key="1">
    <source>
        <dbReference type="SAM" id="Phobius"/>
    </source>
</evidence>
<organism evidence="2 3">
    <name type="scientific">Bisbaumannia pacifica</name>
    <dbReference type="NCBI Taxonomy" id="77098"/>
    <lineage>
        <taxon>Bacteria</taxon>
        <taxon>Pseudomonadati</taxon>
        <taxon>Pseudomonadota</taxon>
        <taxon>Gammaproteobacteria</taxon>
        <taxon>Oceanospirillales</taxon>
        <taxon>Halomonadaceae</taxon>
        <taxon>Bisbaumannia</taxon>
    </lineage>
</organism>
<evidence type="ECO:0000313" key="2">
    <source>
        <dbReference type="EMBL" id="GEK47849.1"/>
    </source>
</evidence>
<dbReference type="EMBL" id="BJUK01000022">
    <property type="protein sequence ID" value="GEK47849.1"/>
    <property type="molecule type" value="Genomic_DNA"/>
</dbReference>
<evidence type="ECO:0000313" key="3">
    <source>
        <dbReference type="Proteomes" id="UP000321275"/>
    </source>
</evidence>
<keyword evidence="3" id="KW-1185">Reference proteome</keyword>
<dbReference type="AlphaFoldDB" id="A0A510X8T5"/>
<keyword evidence="1" id="KW-0812">Transmembrane</keyword>
<evidence type="ECO:0008006" key="4">
    <source>
        <dbReference type="Google" id="ProtNLM"/>
    </source>
</evidence>